<gene>
    <name evidence="14" type="primary">tsnDIII</name>
</gene>
<dbReference type="InterPro" id="IPR016035">
    <property type="entry name" value="Acyl_Trfase/lysoPLipase"/>
</dbReference>
<dbReference type="SMART" id="SM01294">
    <property type="entry name" value="PKS_PP_betabranch"/>
    <property type="match status" value="1"/>
</dbReference>
<dbReference type="SMART" id="SM00822">
    <property type="entry name" value="PKS_KR"/>
    <property type="match status" value="1"/>
</dbReference>
<organism evidence="14">
    <name type="scientific">Streptomyces longisporoflavus</name>
    <dbReference type="NCBI Taxonomy" id="28044"/>
    <lineage>
        <taxon>Bacteria</taxon>
        <taxon>Bacillati</taxon>
        <taxon>Actinomycetota</taxon>
        <taxon>Actinomycetes</taxon>
        <taxon>Kitasatosporales</taxon>
        <taxon>Streptomycetaceae</taxon>
        <taxon>Streptomyces</taxon>
    </lineage>
</organism>
<keyword evidence="3" id="KW-0597">Phosphoprotein</keyword>
<dbReference type="InterPro" id="IPR020807">
    <property type="entry name" value="PKS_DH"/>
</dbReference>
<dbReference type="Pfam" id="PF08659">
    <property type="entry name" value="KR"/>
    <property type="match status" value="1"/>
</dbReference>
<dbReference type="Pfam" id="PF00107">
    <property type="entry name" value="ADH_zinc_N"/>
    <property type="match status" value="1"/>
</dbReference>
<dbReference type="Pfam" id="PF00550">
    <property type="entry name" value="PP-binding"/>
    <property type="match status" value="1"/>
</dbReference>
<dbReference type="InterPro" id="IPR042104">
    <property type="entry name" value="PKS_dehydratase_sf"/>
</dbReference>
<dbReference type="InterPro" id="IPR014030">
    <property type="entry name" value="Ketoacyl_synth_N"/>
</dbReference>
<dbReference type="InterPro" id="IPR020806">
    <property type="entry name" value="PKS_PP-bd"/>
</dbReference>
<evidence type="ECO:0000259" key="13">
    <source>
        <dbReference type="PROSITE" id="PS52019"/>
    </source>
</evidence>
<dbReference type="SUPFAM" id="SSF51735">
    <property type="entry name" value="NAD(P)-binding Rossmann-fold domains"/>
    <property type="match status" value="3"/>
</dbReference>
<feature type="domain" description="PKS/mFAS DH" evidence="13">
    <location>
        <begin position="892"/>
        <end position="1187"/>
    </location>
</feature>
<dbReference type="InterPro" id="IPR050091">
    <property type="entry name" value="PKS_NRPS_Biosynth_Enz"/>
</dbReference>
<dbReference type="SUPFAM" id="SSF52151">
    <property type="entry name" value="FabD/lysophospholipase-like"/>
    <property type="match status" value="1"/>
</dbReference>
<feature type="active site" description="Proton acceptor; for dehydratase activity" evidence="9">
    <location>
        <position position="927"/>
    </location>
</feature>
<evidence type="ECO:0000256" key="2">
    <source>
        <dbReference type="ARBA" id="ARBA00022450"/>
    </source>
</evidence>
<dbReference type="SUPFAM" id="SSF50129">
    <property type="entry name" value="GroES-like"/>
    <property type="match status" value="1"/>
</dbReference>
<dbReference type="Pfam" id="PF00109">
    <property type="entry name" value="ketoacyl-synt"/>
    <property type="match status" value="1"/>
</dbReference>
<dbReference type="FunFam" id="3.40.50.720:FF:000209">
    <property type="entry name" value="Polyketide synthase Pks12"/>
    <property type="match status" value="1"/>
</dbReference>
<dbReference type="GO" id="GO:0006633">
    <property type="term" value="P:fatty acid biosynthetic process"/>
    <property type="evidence" value="ECO:0007669"/>
    <property type="project" value="InterPro"/>
</dbReference>
<dbReference type="Pfam" id="PF14765">
    <property type="entry name" value="PS-DH"/>
    <property type="match status" value="1"/>
</dbReference>
<dbReference type="InterPro" id="IPR020843">
    <property type="entry name" value="ER"/>
</dbReference>
<evidence type="ECO:0000256" key="6">
    <source>
        <dbReference type="ARBA" id="ARBA00023194"/>
    </source>
</evidence>
<dbReference type="SMART" id="SM00825">
    <property type="entry name" value="PKS_KS"/>
    <property type="match status" value="1"/>
</dbReference>
<dbReference type="FunFam" id="3.40.47.10:FF:000019">
    <property type="entry name" value="Polyketide synthase type I"/>
    <property type="match status" value="1"/>
</dbReference>
<dbReference type="Gene3D" id="3.90.180.10">
    <property type="entry name" value="Medium-chain alcohol dehydrogenases, catalytic domain"/>
    <property type="match status" value="1"/>
</dbReference>
<dbReference type="PANTHER" id="PTHR43775">
    <property type="entry name" value="FATTY ACID SYNTHASE"/>
    <property type="match status" value="1"/>
</dbReference>
<keyword evidence="8" id="KW-0012">Acyltransferase</keyword>
<dbReference type="InterPro" id="IPR018201">
    <property type="entry name" value="Ketoacyl_synth_AS"/>
</dbReference>
<dbReference type="PANTHER" id="PTHR43775:SF37">
    <property type="entry name" value="SI:DKEY-61P9.11"/>
    <property type="match status" value="1"/>
</dbReference>
<dbReference type="PROSITE" id="PS50075">
    <property type="entry name" value="CARRIER"/>
    <property type="match status" value="1"/>
</dbReference>
<dbReference type="Gene3D" id="1.10.1200.10">
    <property type="entry name" value="ACP-like"/>
    <property type="match status" value="1"/>
</dbReference>
<evidence type="ECO:0000256" key="10">
    <source>
        <dbReference type="SAM" id="MobiDB-lite"/>
    </source>
</evidence>
<keyword evidence="4" id="KW-0808">Transferase</keyword>
<dbReference type="PROSITE" id="PS00606">
    <property type="entry name" value="KS3_1"/>
    <property type="match status" value="1"/>
</dbReference>
<keyword evidence="7" id="KW-0511">Multifunctional enzyme</keyword>
<keyword evidence="2" id="KW-0596">Phosphopantetheine</keyword>
<reference evidence="14" key="1">
    <citation type="submission" date="2008-11" db="EMBL/GenBank/DDBJ databases">
        <title>Different origins of the tetronate ring in near mirror-image antibiotics:evidence for convergent evolution?</title>
        <authorList>
            <person name="Demydchuk Y.A."/>
            <person name="Sun Y."/>
            <person name="Leadlay P.F."/>
        </authorList>
    </citation>
    <scope>NUCLEOTIDE SEQUENCE</scope>
    <source>
        <strain evidence="14">NCIMB 11426</strain>
    </source>
</reference>
<dbReference type="InterPro" id="IPR014043">
    <property type="entry name" value="Acyl_transferase_dom"/>
</dbReference>
<dbReference type="InterPro" id="IPR049552">
    <property type="entry name" value="PKS_DH_N"/>
</dbReference>
<dbReference type="InterPro" id="IPR014031">
    <property type="entry name" value="Ketoacyl_synth_C"/>
</dbReference>
<dbReference type="Pfam" id="PF21089">
    <property type="entry name" value="PKS_DH_N"/>
    <property type="match status" value="1"/>
</dbReference>
<dbReference type="CDD" id="cd05195">
    <property type="entry name" value="enoyl_red"/>
    <property type="match status" value="1"/>
</dbReference>
<evidence type="ECO:0000259" key="11">
    <source>
        <dbReference type="PROSITE" id="PS50075"/>
    </source>
</evidence>
<dbReference type="SUPFAM" id="SSF47336">
    <property type="entry name" value="ACP-like"/>
    <property type="match status" value="1"/>
</dbReference>
<evidence type="ECO:0000256" key="1">
    <source>
        <dbReference type="ARBA" id="ARBA00004792"/>
    </source>
</evidence>
<dbReference type="CDD" id="cd00833">
    <property type="entry name" value="PKS"/>
    <property type="match status" value="1"/>
</dbReference>
<dbReference type="Pfam" id="PF02801">
    <property type="entry name" value="Ketoacyl-synt_C"/>
    <property type="match status" value="1"/>
</dbReference>
<dbReference type="InterPro" id="IPR013154">
    <property type="entry name" value="ADH-like_N"/>
</dbReference>
<dbReference type="SUPFAM" id="SSF53901">
    <property type="entry name" value="Thiolase-like"/>
    <property type="match status" value="1"/>
</dbReference>
<dbReference type="Gene3D" id="3.40.366.10">
    <property type="entry name" value="Malonyl-Coenzyme A Acyl Carrier Protein, domain 2"/>
    <property type="match status" value="1"/>
</dbReference>
<dbReference type="SMART" id="SM00823">
    <property type="entry name" value="PKS_PP"/>
    <property type="match status" value="1"/>
</dbReference>
<dbReference type="InterPro" id="IPR011032">
    <property type="entry name" value="GroES-like_sf"/>
</dbReference>
<dbReference type="InterPro" id="IPR049900">
    <property type="entry name" value="PKS_mFAS_DH"/>
</dbReference>
<dbReference type="Gene3D" id="3.40.50.720">
    <property type="entry name" value="NAD(P)-binding Rossmann-like Domain"/>
    <property type="match status" value="3"/>
</dbReference>
<dbReference type="Pfam" id="PF00698">
    <property type="entry name" value="Acyl_transf_1"/>
    <property type="match status" value="1"/>
</dbReference>
<dbReference type="PROSITE" id="PS01162">
    <property type="entry name" value="QOR_ZETA_CRYSTAL"/>
    <property type="match status" value="1"/>
</dbReference>
<dbReference type="InterPro" id="IPR002364">
    <property type="entry name" value="Quin_OxRdtase/zeta-crystal_CS"/>
</dbReference>
<dbReference type="GO" id="GO:0016491">
    <property type="term" value="F:oxidoreductase activity"/>
    <property type="evidence" value="ECO:0007669"/>
    <property type="project" value="InterPro"/>
</dbReference>
<dbReference type="SMART" id="SM00829">
    <property type="entry name" value="PKS_ER"/>
    <property type="match status" value="1"/>
</dbReference>
<dbReference type="Gene3D" id="3.40.47.10">
    <property type="match status" value="1"/>
</dbReference>
<dbReference type="GO" id="GO:0004315">
    <property type="term" value="F:3-oxoacyl-[acyl-carrier-protein] synthase activity"/>
    <property type="evidence" value="ECO:0007669"/>
    <property type="project" value="InterPro"/>
</dbReference>
<evidence type="ECO:0000259" key="12">
    <source>
        <dbReference type="PROSITE" id="PS52004"/>
    </source>
</evidence>
<dbReference type="InterPro" id="IPR013149">
    <property type="entry name" value="ADH-like_C"/>
</dbReference>
<dbReference type="InterPro" id="IPR016039">
    <property type="entry name" value="Thiolase-like"/>
</dbReference>
<dbReference type="Gene3D" id="3.10.129.110">
    <property type="entry name" value="Polyketide synthase dehydratase"/>
    <property type="match status" value="1"/>
</dbReference>
<feature type="region of interest" description="C-terminal hotdog fold" evidence="9">
    <location>
        <begin position="1045"/>
        <end position="1187"/>
    </location>
</feature>
<protein>
    <submittedName>
        <fullName evidence="14">Putative polyketide synthase</fullName>
    </submittedName>
</protein>
<proteinExistence type="predicted"/>
<feature type="domain" description="Ketosynthase family 3 (KS3)" evidence="12">
    <location>
        <begin position="6"/>
        <end position="430"/>
    </location>
</feature>
<dbReference type="InterPro" id="IPR057326">
    <property type="entry name" value="KR_dom"/>
</dbReference>
<dbReference type="GO" id="GO:0004312">
    <property type="term" value="F:fatty acid synthase activity"/>
    <property type="evidence" value="ECO:0007669"/>
    <property type="project" value="TreeGrafter"/>
</dbReference>
<dbReference type="InterPro" id="IPR016036">
    <property type="entry name" value="Malonyl_transacylase_ACP-bd"/>
</dbReference>
<comment type="pathway">
    <text evidence="1">Antibiotic biosynthesis.</text>
</comment>
<evidence type="ECO:0000313" key="14">
    <source>
        <dbReference type="EMBL" id="ACR50791.1"/>
    </source>
</evidence>
<dbReference type="GO" id="GO:0008270">
    <property type="term" value="F:zinc ion binding"/>
    <property type="evidence" value="ECO:0007669"/>
    <property type="project" value="InterPro"/>
</dbReference>
<dbReference type="SMART" id="SM00827">
    <property type="entry name" value="PKS_AT"/>
    <property type="match status" value="1"/>
</dbReference>
<dbReference type="InterPro" id="IPR049551">
    <property type="entry name" value="PKS_DH_C"/>
</dbReference>
<dbReference type="InterPro" id="IPR009081">
    <property type="entry name" value="PP-bd_ACP"/>
</dbReference>
<dbReference type="Pfam" id="PF08240">
    <property type="entry name" value="ADH_N"/>
    <property type="match status" value="1"/>
</dbReference>
<feature type="active site" description="Proton donor; for dehydratase activity" evidence="9">
    <location>
        <position position="1105"/>
    </location>
</feature>
<dbReference type="EMBL" id="FJ462704">
    <property type="protein sequence ID" value="ACR50791.1"/>
    <property type="molecule type" value="Genomic_DNA"/>
</dbReference>
<feature type="region of interest" description="Disordered" evidence="10">
    <location>
        <begin position="39"/>
        <end position="60"/>
    </location>
</feature>
<evidence type="ECO:0000256" key="5">
    <source>
        <dbReference type="ARBA" id="ARBA00022857"/>
    </source>
</evidence>
<dbReference type="SMART" id="SM00826">
    <property type="entry name" value="PKS_DH"/>
    <property type="match status" value="1"/>
</dbReference>
<keyword evidence="5" id="KW-0521">NADP</keyword>
<evidence type="ECO:0000256" key="9">
    <source>
        <dbReference type="PROSITE-ProRule" id="PRU01363"/>
    </source>
</evidence>
<dbReference type="InterPro" id="IPR036291">
    <property type="entry name" value="NAD(P)-bd_dom_sf"/>
</dbReference>
<accession>D7F1N8</accession>
<dbReference type="GO" id="GO:0031177">
    <property type="term" value="F:phosphopantetheine binding"/>
    <property type="evidence" value="ECO:0007669"/>
    <property type="project" value="InterPro"/>
</dbReference>
<evidence type="ECO:0000256" key="7">
    <source>
        <dbReference type="ARBA" id="ARBA00023268"/>
    </source>
</evidence>
<dbReference type="PROSITE" id="PS52004">
    <property type="entry name" value="KS3_2"/>
    <property type="match status" value="1"/>
</dbReference>
<dbReference type="Pfam" id="PF22621">
    <property type="entry name" value="CurL-like_PKS_C"/>
    <property type="match status" value="1"/>
</dbReference>
<dbReference type="PROSITE" id="PS52019">
    <property type="entry name" value="PKS_MFAS_DH"/>
    <property type="match status" value="1"/>
</dbReference>
<dbReference type="InterPro" id="IPR020841">
    <property type="entry name" value="PKS_Beta-ketoAc_synthase_dom"/>
</dbReference>
<evidence type="ECO:0000256" key="3">
    <source>
        <dbReference type="ARBA" id="ARBA00022553"/>
    </source>
</evidence>
<dbReference type="InterPro" id="IPR013968">
    <property type="entry name" value="PKS_KR"/>
</dbReference>
<evidence type="ECO:0000256" key="4">
    <source>
        <dbReference type="ARBA" id="ARBA00022679"/>
    </source>
</evidence>
<evidence type="ECO:0000256" key="8">
    <source>
        <dbReference type="ARBA" id="ARBA00023315"/>
    </source>
</evidence>
<dbReference type="InterPro" id="IPR036736">
    <property type="entry name" value="ACP-like_sf"/>
</dbReference>
<dbReference type="GO" id="GO:0033068">
    <property type="term" value="P:macrolide biosynthetic process"/>
    <property type="evidence" value="ECO:0007669"/>
    <property type="project" value="UniProtKB-ARBA"/>
</dbReference>
<name>D7F1N8_9ACTN</name>
<dbReference type="Gene3D" id="3.30.70.3290">
    <property type="match status" value="1"/>
</dbReference>
<dbReference type="InterPro" id="IPR001227">
    <property type="entry name" value="Ac_transferase_dom_sf"/>
</dbReference>
<feature type="domain" description="Carrier" evidence="11">
    <location>
        <begin position="2015"/>
        <end position="2090"/>
    </location>
</feature>
<sequence>MPTTYDEPVAIVGIGLRLPGANDTPDGLTEFLRAGRSGLGPIPTDRWDPEGLTSDDPDAKGTMRCAQGGFLDRPDHFDAKFYNVSPKEADYIDPQQRLALEVAWEALEDAGIDPTGLRHGDGAVYVAVSNMDYAAEMMALPVAELNGYIGTGMAHSAVSGRISYFLGWRGPSITVDTACSASLVAVHLAARALRSGECGIALAGGVNTIHSPRGHIIASQSKMLAPDGICKTFDDSADGYCRSEGGAMIALKRLSDAQRDGDRVYAVVRGSAVGQDGESSALMVPNGAAQESVMRRAIDSAALTPSDISYVEAHGTGTSLGDPIEMGAISSVFGVSHSPDSPVTVASLKTNLGHMEAAAGIGGLVKTALQLREATIFPHLNFTTPSRQIPWDTAPVTVPTTLRPWQAATRRGVVNSFGFAGTIASVVLEEAPAEPPVGTDGRGELPPGPHVFALSAKTAPALRGQIQRYQELLADRPELDVGELCAAVGAGRAHFPLRVAGVVRDQEDVARLLDRSRTRAARTGRNPDTAKVAFLFSGGGSQYVGMGRPLYERFEVFRDRLDTCDRLFSPHLGRSLRDMILGDAEDAELIHEIRYMQPALFSLEYAVAELWMSWGITPSVVAGHSIGEIVAATVAGVFGLEDAVTLMAARGELMHESPPGAMAAVEATTDEVAPLLAERPDLSLAAVNGTNQMVISGGEESLARVVEVLAARGIRTKRLAVSCASHSPLMAEAAERLREVVAGLTFHEPRFTLVSNLTGAVAAPGELASADFWARHLLEPVMFADGLRAVAARGRHAFVEIGPATDLIGMGKQCLPADEHLWLSSLHPEDTDGTVVRQSLAQLYVSGAPVDWTAHHGRPRRTITLPTYAFDRRRHWLPEAAAAPQHTGGDTHPLLGREITTDGQRAAGTREFTARLGAGQPAYLADHTVMGKIVFPGAGYLEILLALQDAVHGESGLPLTGVTIHEALFLDESATVEIRTRLSTREDGTAGVDIVSLAGTGDGDGPALERLHVTATIATDGHGGGGEELAATERELRGASDAAGTPRAEHRADDLYAEFAELGVDYGPGFRGLEHVGLHGDDLVVGRLRGVRAAPAELLPPAVLDCAFQTLAALSREGDAVAMPVGFRRCRLLRKPRGAELRSVLRRAIVLDPDDLPRADLLILDGDRTVFVLEGLALRRVTNAAPDRERMYSEVRWVKRSLRTENREPRRVLLVGAGRESLDELAGAAAGQNTELTVAADAAQALALLADRPTDVCWFWRGTGSVPDGGDQDAAGLRAECERNYRDLLALRDGLDAARFGGGQRLWLITEGGQWVPGDSAWDTGTPPAAATLWGFGQVMWTEYPAYRVTLVDLPGGGRDLSPLLAEWSAPDSAEYQIAYRSGLRHVRRVYAETGGPRTDVELVVKEYGRLDGIVPVPLQEAPAPEGDEIQVRVHAAGLNFKDVLNALGLHREHAKAAGLDDTALPLGLECAGVVTAAGPDAEFSVGDEVVLAHPGCLRQRVTCASAMAARKPAHLSFAEAAALPTAFLTAYHGLHHLAGIKPGDRVLIHAAAGGVGQAAVQLAKLAGAEIFATASPHKWPLLRSQGVTRLANSRTPEIADEILAATGGAGVDIVLNSLAQEFIEESVRALADGGRFVELGTMSAWTAQEMHRKRPDVTYHTVDFGVYDPAQAQQLARDVLGGVMEMVNSRELTAIPTTAYTLDEVEEAFGVLSRGANIGKVVIGFGEPAPEKTADTGIRPDETYLVTGGFGALGGVVAERLVHLGARHLALVGRRTPAPEALDALRERLGPGTGITTLTGDIGDPDDVRRITAVLGALPQPLGGVVHAAGVLADAPVTAQTWENIDTVFRSKVYGSWLLHRATEHFPSLRFFVGYSSVASVVGSRGQANYAAGNSFLDTLMCRRRTAGLPALSVNWGAWGDIGLASGMEQRHIANVEDQGFSFFGPTVGIRALFRVLDRPVAQIVIAEVDWDRYSATRPQPNALYLQVGRRTADVTVHVDPQVLLALPRGERLEAVSEVLRGAIADLLHFDGADDVPPDARFFEVGLDSLAAVELKNRLELHFRVPLSTSSVFDHPSVALLTEFIEQRLTTPEETR</sequence>
<dbReference type="SUPFAM" id="SSF55048">
    <property type="entry name" value="Probable ACP-binding domain of malonyl-CoA ACP transacylase"/>
    <property type="match status" value="1"/>
</dbReference>
<feature type="region of interest" description="N-terminal hotdog fold" evidence="9">
    <location>
        <begin position="892"/>
        <end position="1024"/>
    </location>
</feature>
<keyword evidence="6" id="KW-0045">Antibiotic biosynthesis</keyword>